<comment type="subcellular location">
    <subcellularLocation>
        <location evidence="1">Golgi apparatus membrane</location>
        <topology evidence="1">Single-pass type II membrane protein</topology>
    </subcellularLocation>
</comment>
<comment type="similarity">
    <text evidence="2">Belongs to the sulfotransferase 3 family.</text>
</comment>
<accession>A0A8K0KCW0</accession>
<keyword evidence="11" id="KW-1185">Reference proteome</keyword>
<keyword evidence="8" id="KW-0472">Membrane</keyword>
<keyword evidence="3" id="KW-0808">Transferase</keyword>
<dbReference type="AlphaFoldDB" id="A0A8K0KCW0"/>
<keyword evidence="5" id="KW-0735">Signal-anchor</keyword>
<protein>
    <recommendedName>
        <fullName evidence="12">Heparan sulfate 2-O-sulfotransferase pipe</fullName>
    </recommendedName>
</protein>
<evidence type="ECO:0000256" key="5">
    <source>
        <dbReference type="ARBA" id="ARBA00022968"/>
    </source>
</evidence>
<dbReference type="GO" id="GO:0008146">
    <property type="term" value="F:sulfotransferase activity"/>
    <property type="evidence" value="ECO:0007669"/>
    <property type="project" value="InterPro"/>
</dbReference>
<keyword evidence="4" id="KW-0812">Transmembrane</keyword>
<reference evidence="10" key="1">
    <citation type="submission" date="2013-04" db="EMBL/GenBank/DDBJ databases">
        <authorList>
            <person name="Qu J."/>
            <person name="Murali S.C."/>
            <person name="Bandaranaike D."/>
            <person name="Bellair M."/>
            <person name="Blankenburg K."/>
            <person name="Chao H."/>
            <person name="Dinh H."/>
            <person name="Doddapaneni H."/>
            <person name="Downs B."/>
            <person name="Dugan-Rocha S."/>
            <person name="Elkadiri S."/>
            <person name="Gnanaolivu R.D."/>
            <person name="Hernandez B."/>
            <person name="Javaid M."/>
            <person name="Jayaseelan J.C."/>
            <person name="Lee S."/>
            <person name="Li M."/>
            <person name="Ming W."/>
            <person name="Munidasa M."/>
            <person name="Muniz J."/>
            <person name="Nguyen L."/>
            <person name="Ongeri F."/>
            <person name="Osuji N."/>
            <person name="Pu L.-L."/>
            <person name="Puazo M."/>
            <person name="Qu C."/>
            <person name="Quiroz J."/>
            <person name="Raj R."/>
            <person name="Weissenberger G."/>
            <person name="Xin Y."/>
            <person name="Zou X."/>
            <person name="Han Y."/>
            <person name="Richards S."/>
            <person name="Worley K."/>
            <person name="Muzny D."/>
            <person name="Gibbs R."/>
        </authorList>
    </citation>
    <scope>NUCLEOTIDE SEQUENCE</scope>
    <source>
        <strain evidence="10">Sampled in the wild</strain>
    </source>
</reference>
<gene>
    <name evidence="10" type="ORF">J437_LFUL008609</name>
</gene>
<dbReference type="Proteomes" id="UP000792457">
    <property type="component" value="Unassembled WGS sequence"/>
</dbReference>
<evidence type="ECO:0000256" key="6">
    <source>
        <dbReference type="ARBA" id="ARBA00022989"/>
    </source>
</evidence>
<evidence type="ECO:0000256" key="9">
    <source>
        <dbReference type="ARBA" id="ARBA00023180"/>
    </source>
</evidence>
<evidence type="ECO:0000256" key="1">
    <source>
        <dbReference type="ARBA" id="ARBA00004323"/>
    </source>
</evidence>
<sequence length="412" mass="48133">MMKWSTRKIERTRILFKTAKKKMKFKRVYPLAIVAVLILYASFTMLNIILPSFVSLSETAAFERGLKVKPESQGDKSLKSLLSPKGFLNNKISDSDIIKTKRHRIQFEGSSNTASAENVMHDFNRVSSVTPSSRHVTKSLEELGYVSGRVNPDFLFFNRVPKCGSEMLVLLLQWLQGLNGFKHVRLGGGKIRRLKRLQQEEVVEEVIQHEKEALPLSFDRHVYWLNFSAFDHSTPVWINLIRDPIEKAASRFYYAKELNEFPGRKDAYKSFEECVESGKDMNCRFIDGEMYDLSIPYFCGHEKWCMALNDQWALEEAKTNVERHYNVVGVLEEINVTLAVLEKQLPRFFSGVQDMYFHELLEPHHNKNRKRPRGIRADLQSYLKSVLKLEYEFYNFIKSRLFNQYKNFKIQA</sequence>
<reference evidence="10" key="2">
    <citation type="submission" date="2017-10" db="EMBL/GenBank/DDBJ databases">
        <title>Ladona fulva Genome sequencing and assembly.</title>
        <authorList>
            <person name="Murali S."/>
            <person name="Richards S."/>
            <person name="Bandaranaike D."/>
            <person name="Bellair M."/>
            <person name="Blankenburg K."/>
            <person name="Chao H."/>
            <person name="Dinh H."/>
            <person name="Doddapaneni H."/>
            <person name="Dugan-Rocha S."/>
            <person name="Elkadiri S."/>
            <person name="Gnanaolivu R."/>
            <person name="Hernandez B."/>
            <person name="Skinner E."/>
            <person name="Javaid M."/>
            <person name="Lee S."/>
            <person name="Li M."/>
            <person name="Ming W."/>
            <person name="Munidasa M."/>
            <person name="Muniz J."/>
            <person name="Nguyen L."/>
            <person name="Hughes D."/>
            <person name="Osuji N."/>
            <person name="Pu L.-L."/>
            <person name="Puazo M."/>
            <person name="Qu C."/>
            <person name="Quiroz J."/>
            <person name="Raj R."/>
            <person name="Weissenberger G."/>
            <person name="Xin Y."/>
            <person name="Zou X."/>
            <person name="Han Y."/>
            <person name="Worley K."/>
            <person name="Muzny D."/>
            <person name="Gibbs R."/>
        </authorList>
    </citation>
    <scope>NUCLEOTIDE SEQUENCE</scope>
    <source>
        <strain evidence="10">Sampled in the wild</strain>
    </source>
</reference>
<dbReference type="InterPro" id="IPR007734">
    <property type="entry name" value="Heparan_SO4_2-O-STrfase"/>
</dbReference>
<evidence type="ECO:0000256" key="4">
    <source>
        <dbReference type="ARBA" id="ARBA00022692"/>
    </source>
</evidence>
<evidence type="ECO:0000256" key="3">
    <source>
        <dbReference type="ARBA" id="ARBA00022679"/>
    </source>
</evidence>
<dbReference type="InterPro" id="IPR005331">
    <property type="entry name" value="Sulfotransferase"/>
</dbReference>
<organism evidence="10 11">
    <name type="scientific">Ladona fulva</name>
    <name type="common">Scarce chaser dragonfly</name>
    <name type="synonym">Libellula fulva</name>
    <dbReference type="NCBI Taxonomy" id="123851"/>
    <lineage>
        <taxon>Eukaryota</taxon>
        <taxon>Metazoa</taxon>
        <taxon>Ecdysozoa</taxon>
        <taxon>Arthropoda</taxon>
        <taxon>Hexapoda</taxon>
        <taxon>Insecta</taxon>
        <taxon>Pterygota</taxon>
        <taxon>Palaeoptera</taxon>
        <taxon>Odonata</taxon>
        <taxon>Epiprocta</taxon>
        <taxon>Anisoptera</taxon>
        <taxon>Libelluloidea</taxon>
        <taxon>Libellulidae</taxon>
        <taxon>Ladona</taxon>
    </lineage>
</organism>
<comment type="caution">
    <text evidence="10">The sequence shown here is derived from an EMBL/GenBank/DDBJ whole genome shotgun (WGS) entry which is preliminary data.</text>
</comment>
<name>A0A8K0KCW0_LADFU</name>
<dbReference type="InterPro" id="IPR027417">
    <property type="entry name" value="P-loop_NTPase"/>
</dbReference>
<keyword evidence="7" id="KW-0333">Golgi apparatus</keyword>
<dbReference type="Pfam" id="PF03567">
    <property type="entry name" value="Sulfotransfer_2"/>
    <property type="match status" value="1"/>
</dbReference>
<evidence type="ECO:0008006" key="12">
    <source>
        <dbReference type="Google" id="ProtNLM"/>
    </source>
</evidence>
<evidence type="ECO:0000256" key="2">
    <source>
        <dbReference type="ARBA" id="ARBA00010569"/>
    </source>
</evidence>
<evidence type="ECO:0000313" key="11">
    <source>
        <dbReference type="Proteomes" id="UP000792457"/>
    </source>
</evidence>
<keyword evidence="9" id="KW-0325">Glycoprotein</keyword>
<evidence type="ECO:0000256" key="8">
    <source>
        <dbReference type="ARBA" id="ARBA00023136"/>
    </source>
</evidence>
<dbReference type="PANTHER" id="PTHR12129:SF15">
    <property type="entry name" value="URONYL 2-SULFOTRANSFERASE"/>
    <property type="match status" value="1"/>
</dbReference>
<dbReference type="OrthoDB" id="10019582at2759"/>
<dbReference type="Gene3D" id="3.40.50.300">
    <property type="entry name" value="P-loop containing nucleotide triphosphate hydrolases"/>
    <property type="match status" value="1"/>
</dbReference>
<evidence type="ECO:0000256" key="7">
    <source>
        <dbReference type="ARBA" id="ARBA00023034"/>
    </source>
</evidence>
<dbReference type="SUPFAM" id="SSF52540">
    <property type="entry name" value="P-loop containing nucleoside triphosphate hydrolases"/>
    <property type="match status" value="1"/>
</dbReference>
<dbReference type="PANTHER" id="PTHR12129">
    <property type="entry name" value="HEPARAN SULFATE 2-O-SULFOTRANSFERASE"/>
    <property type="match status" value="1"/>
</dbReference>
<dbReference type="GO" id="GO:0000139">
    <property type="term" value="C:Golgi membrane"/>
    <property type="evidence" value="ECO:0007669"/>
    <property type="project" value="UniProtKB-SubCell"/>
</dbReference>
<keyword evidence="6" id="KW-1133">Transmembrane helix</keyword>
<evidence type="ECO:0000313" key="10">
    <source>
        <dbReference type="EMBL" id="KAG8231839.1"/>
    </source>
</evidence>
<dbReference type="EMBL" id="KZ308579">
    <property type="protein sequence ID" value="KAG8231839.1"/>
    <property type="molecule type" value="Genomic_DNA"/>
</dbReference>
<proteinExistence type="inferred from homology"/>